<dbReference type="FunFam" id="3.40.720.10:FF:000032">
    <property type="entry name" value="Choline sulfatase"/>
    <property type="match status" value="1"/>
</dbReference>
<protein>
    <submittedName>
        <fullName evidence="6">Choline-sulfatase</fullName>
    </submittedName>
</protein>
<dbReference type="OrthoDB" id="96314at2759"/>
<proteinExistence type="inferred from homology"/>
<comment type="caution">
    <text evidence="6">The sequence shown here is derived from an EMBL/GenBank/DDBJ whole genome shotgun (WGS) entry which is preliminary data.</text>
</comment>
<dbReference type="InterPro" id="IPR017785">
    <property type="entry name" value="Choline-sulfatase"/>
</dbReference>
<dbReference type="Proteomes" id="UP000800039">
    <property type="component" value="Unassembled WGS sequence"/>
</dbReference>
<feature type="compositionally biased region" description="Low complexity" evidence="3">
    <location>
        <begin position="1"/>
        <end position="19"/>
    </location>
</feature>
<dbReference type="NCBIfam" id="TIGR03417">
    <property type="entry name" value="chol_sulfatase"/>
    <property type="match status" value="1"/>
</dbReference>
<dbReference type="SUPFAM" id="SSF53649">
    <property type="entry name" value="Alkaline phosphatase-like"/>
    <property type="match status" value="1"/>
</dbReference>
<evidence type="ECO:0000256" key="1">
    <source>
        <dbReference type="ARBA" id="ARBA00008779"/>
    </source>
</evidence>
<dbReference type="InterPro" id="IPR017850">
    <property type="entry name" value="Alkaline_phosphatase_core_sf"/>
</dbReference>
<feature type="domain" description="Choline sulfatase enzyme C-terminal" evidence="5">
    <location>
        <begin position="551"/>
        <end position="603"/>
    </location>
</feature>
<keyword evidence="2" id="KW-0378">Hydrolase</keyword>
<keyword evidence="7" id="KW-1185">Reference proteome</keyword>
<dbReference type="GO" id="GO:0015024">
    <property type="term" value="F:glucuronate-2-sulfatase activity"/>
    <property type="evidence" value="ECO:0007669"/>
    <property type="project" value="TreeGrafter"/>
</dbReference>
<dbReference type="InterPro" id="IPR024607">
    <property type="entry name" value="Sulfatase_CS"/>
</dbReference>
<feature type="region of interest" description="Disordered" evidence="3">
    <location>
        <begin position="39"/>
        <end position="72"/>
    </location>
</feature>
<feature type="region of interest" description="Disordered" evidence="3">
    <location>
        <begin position="1"/>
        <end position="25"/>
    </location>
</feature>
<dbReference type="InterPro" id="IPR051849">
    <property type="entry name" value="GAG-degrading_sulfatase"/>
</dbReference>
<dbReference type="PANTHER" id="PTHR46615:SF1">
    <property type="entry name" value="ARYLSULFATASE K"/>
    <property type="match status" value="1"/>
</dbReference>
<evidence type="ECO:0000259" key="5">
    <source>
        <dbReference type="Pfam" id="PF12411"/>
    </source>
</evidence>
<evidence type="ECO:0000256" key="3">
    <source>
        <dbReference type="SAM" id="MobiDB-lite"/>
    </source>
</evidence>
<dbReference type="PANTHER" id="PTHR46615">
    <property type="entry name" value="ARYLSULFATASE K"/>
    <property type="match status" value="1"/>
</dbReference>
<dbReference type="GO" id="GO:0004065">
    <property type="term" value="F:arylsulfatase activity"/>
    <property type="evidence" value="ECO:0007669"/>
    <property type="project" value="TreeGrafter"/>
</dbReference>
<dbReference type="RefSeq" id="XP_040787694.1">
    <property type="nucleotide sequence ID" value="XM_040930176.1"/>
</dbReference>
<evidence type="ECO:0000259" key="4">
    <source>
        <dbReference type="Pfam" id="PF00884"/>
    </source>
</evidence>
<reference evidence="6" key="1">
    <citation type="submission" date="2020-01" db="EMBL/GenBank/DDBJ databases">
        <authorList>
            <consortium name="DOE Joint Genome Institute"/>
            <person name="Haridas S."/>
            <person name="Albert R."/>
            <person name="Binder M."/>
            <person name="Bloem J."/>
            <person name="Labutti K."/>
            <person name="Salamov A."/>
            <person name="Andreopoulos B."/>
            <person name="Baker S.E."/>
            <person name="Barry K."/>
            <person name="Bills G."/>
            <person name="Bluhm B.H."/>
            <person name="Cannon C."/>
            <person name="Castanera R."/>
            <person name="Culley D.E."/>
            <person name="Daum C."/>
            <person name="Ezra D."/>
            <person name="Gonzalez J.B."/>
            <person name="Henrissat B."/>
            <person name="Kuo A."/>
            <person name="Liang C."/>
            <person name="Lipzen A."/>
            <person name="Lutzoni F."/>
            <person name="Magnuson J."/>
            <person name="Mondo S."/>
            <person name="Nolan M."/>
            <person name="Ohm R."/>
            <person name="Pangilinan J."/>
            <person name="Park H.-J."/>
            <person name="Ramirez L."/>
            <person name="Alfaro M."/>
            <person name="Sun H."/>
            <person name="Tritt A."/>
            <person name="Yoshinaga Y."/>
            <person name="Zwiers L.-H."/>
            <person name="Turgeon B.G."/>
            <person name="Goodwin S.B."/>
            <person name="Spatafora J.W."/>
            <person name="Crous P.W."/>
            <person name="Grigoriev I.V."/>
        </authorList>
    </citation>
    <scope>NUCLEOTIDE SEQUENCE</scope>
    <source>
        <strain evidence="6">CBS 394.84</strain>
    </source>
</reference>
<name>A0A9P4GGQ1_9PLEO</name>
<gene>
    <name evidence="6" type="ORF">K460DRAFT_311199</name>
</gene>
<dbReference type="EMBL" id="ML976616">
    <property type="protein sequence ID" value="KAF1845131.1"/>
    <property type="molecule type" value="Genomic_DNA"/>
</dbReference>
<dbReference type="PROSITE" id="PS00149">
    <property type="entry name" value="SULFATASE_2"/>
    <property type="match status" value="1"/>
</dbReference>
<evidence type="ECO:0000313" key="7">
    <source>
        <dbReference type="Proteomes" id="UP000800039"/>
    </source>
</evidence>
<dbReference type="InterPro" id="IPR000917">
    <property type="entry name" value="Sulfatase_N"/>
</dbReference>
<evidence type="ECO:0000313" key="6">
    <source>
        <dbReference type="EMBL" id="KAF1845131.1"/>
    </source>
</evidence>
<feature type="compositionally biased region" description="Polar residues" evidence="3">
    <location>
        <begin position="42"/>
        <end position="67"/>
    </location>
</feature>
<dbReference type="CDD" id="cd16032">
    <property type="entry name" value="choline-sulfatase"/>
    <property type="match status" value="1"/>
</dbReference>
<feature type="domain" description="Sulfatase N-terminal" evidence="4">
    <location>
        <begin position="103"/>
        <end position="447"/>
    </location>
</feature>
<accession>A0A9P4GGQ1</accession>
<dbReference type="InterPro" id="IPR025863">
    <property type="entry name" value="Choline_sulf_C_dom"/>
</dbReference>
<dbReference type="AlphaFoldDB" id="A0A9P4GGQ1"/>
<dbReference type="GeneID" id="63847428"/>
<comment type="similarity">
    <text evidence="1">Belongs to the sulfatase family.</text>
</comment>
<dbReference type="Gene3D" id="3.40.720.10">
    <property type="entry name" value="Alkaline Phosphatase, subunit A"/>
    <property type="match status" value="1"/>
</dbReference>
<organism evidence="6 7">
    <name type="scientific">Cucurbitaria berberidis CBS 394.84</name>
    <dbReference type="NCBI Taxonomy" id="1168544"/>
    <lineage>
        <taxon>Eukaryota</taxon>
        <taxon>Fungi</taxon>
        <taxon>Dikarya</taxon>
        <taxon>Ascomycota</taxon>
        <taxon>Pezizomycotina</taxon>
        <taxon>Dothideomycetes</taxon>
        <taxon>Pleosporomycetidae</taxon>
        <taxon>Pleosporales</taxon>
        <taxon>Pleosporineae</taxon>
        <taxon>Cucurbitariaceae</taxon>
        <taxon>Cucurbitaria</taxon>
    </lineage>
</organism>
<dbReference type="Pfam" id="PF12411">
    <property type="entry name" value="Choline_sulf_C"/>
    <property type="match status" value="1"/>
</dbReference>
<sequence length="628" mass="70948">MAPSILLEPEEPPSYSHPLKQTSKTHGNVSLEAHTHADGNVSFESSPTNGSGPVNGSNGATNGNGHPQRQLDGRDFITSQSLLQQSNAYASGNQRSNGASKKPNILYIMADQMAAPLQKFNDPNSVIKTPNLDELARTGVNFSSAYCNSPLCAPSRFTMCTGQLPSKIGGYDNASILGPEVPTYAHYLRREGYETALAGKMHFIGPDQLHGFEHRLTSDIYPGDLGWAVNWDKPEERQEWYHNMSSVMQAGPCVRSNQLDYDEDVMYKAQQYLYDYVRSDPETRRPFALTISLTHPHDPYTMIREYWDRYEGVDIPLPKTEIAQEDQDSHSRRLLKTIDLWDNPVPDEAKIRARRAYFAACSFVDDQVGKLVKLLKNCYLDQDTVIVFSGDHGDMLGERSLWYKMSWFENSARVPMIINCPSKFEPKQVKESVSTMDLLPTFVGLAGGDASAILPIDGVSLYEYLVSDKPGKDEVFGEYMGEGTVTPTYMIRRNQWKYTYSLVDAPQLFDLVNDPHELNDLATSQKPHYQKVLAEFQAEADAKWDFQQIHKDVLKSQRMRQIAWSALQIGRKETWDYQPPYNDKDRFIRSHIPLDDLERRARFPVVDHIGREKTASASHHGVAGAYGE</sequence>
<dbReference type="Pfam" id="PF00884">
    <property type="entry name" value="Sulfatase"/>
    <property type="match status" value="1"/>
</dbReference>
<evidence type="ECO:0000256" key="2">
    <source>
        <dbReference type="ARBA" id="ARBA00022801"/>
    </source>
</evidence>